<evidence type="ECO:0000256" key="4">
    <source>
        <dbReference type="RuleBase" id="RU003744"/>
    </source>
</evidence>
<dbReference type="SMART" id="SM00062">
    <property type="entry name" value="PBPb"/>
    <property type="match status" value="1"/>
</dbReference>
<feature type="signal peptide" evidence="6">
    <location>
        <begin position="1"/>
        <end position="20"/>
    </location>
</feature>
<dbReference type="SUPFAM" id="SSF53850">
    <property type="entry name" value="Periplasmic binding protein-like II"/>
    <property type="match status" value="1"/>
</dbReference>
<feature type="domain" description="Solute-binding protein family 3/N-terminal" evidence="7">
    <location>
        <begin position="59"/>
        <end position="294"/>
    </location>
</feature>
<dbReference type="RefSeq" id="WP_193871505.1">
    <property type="nucleotide sequence ID" value="NZ_JADEWU010000082.1"/>
</dbReference>
<dbReference type="InterPro" id="IPR051455">
    <property type="entry name" value="Bact_solute-bind_prot3"/>
</dbReference>
<dbReference type="Proteomes" id="UP000640725">
    <property type="component" value="Unassembled WGS sequence"/>
</dbReference>
<evidence type="ECO:0000256" key="3">
    <source>
        <dbReference type="ARBA" id="ARBA00022729"/>
    </source>
</evidence>
<dbReference type="PROSITE" id="PS01039">
    <property type="entry name" value="SBP_BACTERIAL_3"/>
    <property type="match status" value="1"/>
</dbReference>
<dbReference type="Gene3D" id="3.40.190.10">
    <property type="entry name" value="Periplasmic binding protein-like II"/>
    <property type="match status" value="2"/>
</dbReference>
<gene>
    <name evidence="8" type="ORF">IQ236_23345</name>
</gene>
<proteinExistence type="inferred from homology"/>
<dbReference type="InterPro" id="IPR018313">
    <property type="entry name" value="SBP_3_CS"/>
</dbReference>
<feature type="region of interest" description="Disordered" evidence="5">
    <location>
        <begin position="25"/>
        <end position="48"/>
    </location>
</feature>
<dbReference type="CDD" id="cd13692">
    <property type="entry name" value="PBP2_BztA"/>
    <property type="match status" value="1"/>
</dbReference>
<evidence type="ECO:0000256" key="5">
    <source>
        <dbReference type="SAM" id="MobiDB-lite"/>
    </source>
</evidence>
<evidence type="ECO:0000313" key="8">
    <source>
        <dbReference type="EMBL" id="MBE9146131.1"/>
    </source>
</evidence>
<dbReference type="PANTHER" id="PTHR30085:SF7">
    <property type="entry name" value="AMINO-ACID ABC TRANSPORTER-BINDING PROTEIN YHDW-RELATED"/>
    <property type="match status" value="1"/>
</dbReference>
<evidence type="ECO:0000313" key="9">
    <source>
        <dbReference type="Proteomes" id="UP000640725"/>
    </source>
</evidence>
<comment type="similarity">
    <text evidence="1 4">Belongs to the bacterial solute-binding protein 3 family.</text>
</comment>
<dbReference type="EMBL" id="JADEWU010000082">
    <property type="protein sequence ID" value="MBE9146131.1"/>
    <property type="molecule type" value="Genomic_DNA"/>
</dbReference>
<keyword evidence="2" id="KW-0813">Transport</keyword>
<evidence type="ECO:0000259" key="7">
    <source>
        <dbReference type="SMART" id="SM00062"/>
    </source>
</evidence>
<dbReference type="PROSITE" id="PS51257">
    <property type="entry name" value="PROKAR_LIPOPROTEIN"/>
    <property type="match status" value="1"/>
</dbReference>
<organism evidence="8 9">
    <name type="scientific">Planktothrix mougeotii LEGE 06226</name>
    <dbReference type="NCBI Taxonomy" id="1828728"/>
    <lineage>
        <taxon>Bacteria</taxon>
        <taxon>Bacillati</taxon>
        <taxon>Cyanobacteriota</taxon>
        <taxon>Cyanophyceae</taxon>
        <taxon>Oscillatoriophycideae</taxon>
        <taxon>Oscillatoriales</taxon>
        <taxon>Microcoleaceae</taxon>
        <taxon>Planktothrix</taxon>
    </lineage>
</organism>
<dbReference type="PANTHER" id="PTHR30085">
    <property type="entry name" value="AMINO ACID ABC TRANSPORTER PERMEASE"/>
    <property type="match status" value="1"/>
</dbReference>
<dbReference type="Pfam" id="PF00497">
    <property type="entry name" value="SBP_bac_3"/>
    <property type="match status" value="1"/>
</dbReference>
<evidence type="ECO:0000256" key="2">
    <source>
        <dbReference type="ARBA" id="ARBA00022448"/>
    </source>
</evidence>
<evidence type="ECO:0000256" key="1">
    <source>
        <dbReference type="ARBA" id="ARBA00010333"/>
    </source>
</evidence>
<reference evidence="8 9" key="1">
    <citation type="submission" date="2020-10" db="EMBL/GenBank/DDBJ databases">
        <authorList>
            <person name="Castelo-Branco R."/>
            <person name="Eusebio N."/>
            <person name="Adriana R."/>
            <person name="Vieira A."/>
            <person name="Brugerolle De Fraissinette N."/>
            <person name="Rezende De Castro R."/>
            <person name="Schneider M.P."/>
            <person name="Vasconcelos V."/>
            <person name="Leao P.N."/>
        </authorList>
    </citation>
    <scope>NUCLEOTIDE SEQUENCE [LARGE SCALE GENOMIC DNA]</scope>
    <source>
        <strain evidence="8 9">LEGE 06226</strain>
    </source>
</reference>
<keyword evidence="9" id="KW-1185">Reference proteome</keyword>
<protein>
    <submittedName>
        <fullName evidence="8">Amino acid ABC transporter substrate-binding protein</fullName>
    </submittedName>
</protein>
<comment type="caution">
    <text evidence="8">The sequence shown here is derived from an EMBL/GenBank/DDBJ whole genome shotgun (WGS) entry which is preliminary data.</text>
</comment>
<evidence type="ECO:0000256" key="6">
    <source>
        <dbReference type="SAM" id="SignalP"/>
    </source>
</evidence>
<feature type="chain" id="PRO_5045636851" evidence="6">
    <location>
        <begin position="21"/>
        <end position="363"/>
    </location>
</feature>
<dbReference type="InterPro" id="IPR001638">
    <property type="entry name" value="Solute-binding_3/MltF_N"/>
</dbReference>
<sequence>MHKCGSLLVATLLLVASLTACESSNTTSTNTTSPGGNSTSASNSGTGQSRLDIVKQRGKLICGVDGKIPGFSFVNESGQYSGLDVDLCKAVAAAVLGDPNAVEFRNLDSTERFEALKAGEVDMLSRNTTWTISRDTSVGLEFAPTTFYDGQGMMVRQDSGITKLEDFQGKAVCVEAGTTTELNLTDAMRQRGIQFETVTFQQADPAYAAYAEGRCQGMTSDKSQLVARRSTLPNPNEHLLLDVTMSKEPLGPLTVNNDSTWFDVVKWTTFALFEAEELGVNQTNVDQLKTSDNPNIKRFLGTEGDLGKGMGLSNDFAANAIKAVGNYGEVYERNLGEGSQFKLPRGQNALWTNGGLMYSPPFR</sequence>
<accession>A0ABR9UK31</accession>
<name>A0ABR9UK31_9CYAN</name>
<keyword evidence="3 6" id="KW-0732">Signal</keyword>